<evidence type="ECO:0000313" key="6">
    <source>
        <dbReference type="EMBL" id="PUZ25773.1"/>
    </source>
</evidence>
<proteinExistence type="inferred from homology"/>
<evidence type="ECO:0000256" key="2">
    <source>
        <dbReference type="ARBA" id="ARBA00023015"/>
    </source>
</evidence>
<organism evidence="6 7">
    <name type="scientific">Chitinophaga parva</name>
    <dbReference type="NCBI Taxonomy" id="2169414"/>
    <lineage>
        <taxon>Bacteria</taxon>
        <taxon>Pseudomonadati</taxon>
        <taxon>Bacteroidota</taxon>
        <taxon>Chitinophagia</taxon>
        <taxon>Chitinophagales</taxon>
        <taxon>Chitinophagaceae</taxon>
        <taxon>Chitinophaga</taxon>
    </lineage>
</organism>
<dbReference type="GO" id="GO:0016987">
    <property type="term" value="F:sigma factor activity"/>
    <property type="evidence" value="ECO:0007669"/>
    <property type="project" value="UniProtKB-KW"/>
</dbReference>
<sequence length="222" mass="25967">MPVGVDCFLPRNFFLLYLPAWAFPTYVQLSSDISNTDQELIAQIVKGDESAFGDLFQRYWERLYLSANRRLADAELAKEVVHDIFLDIWRRRESLSITHVPAYLAKALHYRIINKLVVKKDTFFFDILENPGTSAYTADKELLEKDFTALLSSWLDVLPERRREIFVRYYFQHLSTREIAAQLDISNKTVQNQLSMAVQFLRAHFGHLLPVLLLVQEITRRP</sequence>
<feature type="domain" description="RNA polymerase sigma factor 70 region 4 type 2" evidence="5">
    <location>
        <begin position="155"/>
        <end position="201"/>
    </location>
</feature>
<dbReference type="PANTHER" id="PTHR43133:SF46">
    <property type="entry name" value="RNA POLYMERASE SIGMA-70 FACTOR ECF SUBFAMILY"/>
    <property type="match status" value="1"/>
</dbReference>
<dbReference type="Gene3D" id="1.10.1740.10">
    <property type="match status" value="1"/>
</dbReference>
<dbReference type="OrthoDB" id="679904at2"/>
<dbReference type="InterPro" id="IPR039425">
    <property type="entry name" value="RNA_pol_sigma-70-like"/>
</dbReference>
<dbReference type="InterPro" id="IPR013249">
    <property type="entry name" value="RNA_pol_sigma70_r4_t2"/>
</dbReference>
<evidence type="ECO:0000256" key="4">
    <source>
        <dbReference type="ARBA" id="ARBA00023163"/>
    </source>
</evidence>
<keyword evidence="7" id="KW-1185">Reference proteome</keyword>
<keyword evidence="3" id="KW-0731">Sigma factor</keyword>
<keyword evidence="4" id="KW-0804">Transcription</keyword>
<evidence type="ECO:0000256" key="3">
    <source>
        <dbReference type="ARBA" id="ARBA00023082"/>
    </source>
</evidence>
<protein>
    <recommendedName>
        <fullName evidence="5">RNA polymerase sigma factor 70 region 4 type 2 domain-containing protein</fullName>
    </recommendedName>
</protein>
<dbReference type="SUPFAM" id="SSF88659">
    <property type="entry name" value="Sigma3 and sigma4 domains of RNA polymerase sigma factors"/>
    <property type="match status" value="1"/>
</dbReference>
<name>A0A2T7BHP7_9BACT</name>
<evidence type="ECO:0000313" key="7">
    <source>
        <dbReference type="Proteomes" id="UP000244450"/>
    </source>
</evidence>
<dbReference type="InterPro" id="IPR013325">
    <property type="entry name" value="RNA_pol_sigma_r2"/>
</dbReference>
<dbReference type="Pfam" id="PF08281">
    <property type="entry name" value="Sigma70_r4_2"/>
    <property type="match status" value="1"/>
</dbReference>
<dbReference type="Gene3D" id="1.10.10.10">
    <property type="entry name" value="Winged helix-like DNA-binding domain superfamily/Winged helix DNA-binding domain"/>
    <property type="match status" value="1"/>
</dbReference>
<dbReference type="Proteomes" id="UP000244450">
    <property type="component" value="Unassembled WGS sequence"/>
</dbReference>
<comment type="similarity">
    <text evidence="1">Belongs to the sigma-70 factor family. ECF subfamily.</text>
</comment>
<evidence type="ECO:0000256" key="1">
    <source>
        <dbReference type="ARBA" id="ARBA00010641"/>
    </source>
</evidence>
<gene>
    <name evidence="6" type="ORF">DCC81_16055</name>
</gene>
<dbReference type="InterPro" id="IPR036388">
    <property type="entry name" value="WH-like_DNA-bd_sf"/>
</dbReference>
<comment type="caution">
    <text evidence="6">The sequence shown here is derived from an EMBL/GenBank/DDBJ whole genome shotgun (WGS) entry which is preliminary data.</text>
</comment>
<dbReference type="NCBIfam" id="TIGR02937">
    <property type="entry name" value="sigma70-ECF"/>
    <property type="match status" value="1"/>
</dbReference>
<dbReference type="GO" id="GO:0006352">
    <property type="term" value="P:DNA-templated transcription initiation"/>
    <property type="evidence" value="ECO:0007669"/>
    <property type="project" value="InterPro"/>
</dbReference>
<keyword evidence="2" id="KW-0805">Transcription regulation</keyword>
<accession>A0A2T7BHP7</accession>
<dbReference type="InterPro" id="IPR013324">
    <property type="entry name" value="RNA_pol_sigma_r3/r4-like"/>
</dbReference>
<evidence type="ECO:0000259" key="5">
    <source>
        <dbReference type="Pfam" id="PF08281"/>
    </source>
</evidence>
<reference evidence="6 7" key="1">
    <citation type="submission" date="2018-04" db="EMBL/GenBank/DDBJ databases">
        <title>Chitinophaga fuyangensis sp. nov., isolated from soil in a chemical factory.</title>
        <authorList>
            <person name="Chen K."/>
        </authorList>
    </citation>
    <scope>NUCLEOTIDE SEQUENCE [LARGE SCALE GENOMIC DNA]</scope>
    <source>
        <strain evidence="6 7">LY-1</strain>
    </source>
</reference>
<dbReference type="AlphaFoldDB" id="A0A2T7BHP7"/>
<dbReference type="EMBL" id="QCYK01000002">
    <property type="protein sequence ID" value="PUZ25773.1"/>
    <property type="molecule type" value="Genomic_DNA"/>
</dbReference>
<dbReference type="PANTHER" id="PTHR43133">
    <property type="entry name" value="RNA POLYMERASE ECF-TYPE SIGMA FACTO"/>
    <property type="match status" value="1"/>
</dbReference>
<dbReference type="InterPro" id="IPR014284">
    <property type="entry name" value="RNA_pol_sigma-70_dom"/>
</dbReference>
<dbReference type="CDD" id="cd06171">
    <property type="entry name" value="Sigma70_r4"/>
    <property type="match status" value="1"/>
</dbReference>
<dbReference type="SUPFAM" id="SSF88946">
    <property type="entry name" value="Sigma2 domain of RNA polymerase sigma factors"/>
    <property type="match status" value="1"/>
</dbReference>
<dbReference type="GO" id="GO:0003677">
    <property type="term" value="F:DNA binding"/>
    <property type="evidence" value="ECO:0007669"/>
    <property type="project" value="InterPro"/>
</dbReference>